<dbReference type="PROSITE" id="PS51257">
    <property type="entry name" value="PROKAR_LIPOPROTEIN"/>
    <property type="match status" value="1"/>
</dbReference>
<dbReference type="KEGG" id="spai:FPZ24_11220"/>
<proteinExistence type="predicted"/>
<accession>A0A5B8LIJ3</accession>
<dbReference type="RefSeq" id="WP_146572021.1">
    <property type="nucleotide sequence ID" value="NZ_CP042306.1"/>
</dbReference>
<feature type="coiled-coil region" evidence="1">
    <location>
        <begin position="30"/>
        <end position="57"/>
    </location>
</feature>
<gene>
    <name evidence="3" type="ORF">FPZ24_11220</name>
</gene>
<evidence type="ECO:0000313" key="4">
    <source>
        <dbReference type="Proteomes" id="UP000315673"/>
    </source>
</evidence>
<evidence type="ECO:0008006" key="5">
    <source>
        <dbReference type="Google" id="ProtNLM"/>
    </source>
</evidence>
<dbReference type="EMBL" id="CP042306">
    <property type="protein sequence ID" value="QDZ07983.1"/>
    <property type="molecule type" value="Genomic_DNA"/>
</dbReference>
<keyword evidence="2" id="KW-0812">Transmembrane</keyword>
<name>A0A5B8LIJ3_9SPHN</name>
<protein>
    <recommendedName>
        <fullName evidence="5">Colicin transporter</fullName>
    </recommendedName>
</protein>
<organism evidence="3 4">
    <name type="scientific">Sphingomonas panacisoli</name>
    <dbReference type="NCBI Taxonomy" id="1813879"/>
    <lineage>
        <taxon>Bacteria</taxon>
        <taxon>Pseudomonadati</taxon>
        <taxon>Pseudomonadota</taxon>
        <taxon>Alphaproteobacteria</taxon>
        <taxon>Sphingomonadales</taxon>
        <taxon>Sphingomonadaceae</taxon>
        <taxon>Sphingomonas</taxon>
    </lineage>
</organism>
<dbReference type="AlphaFoldDB" id="A0A5B8LIJ3"/>
<feature type="transmembrane region" description="Helical" evidence="2">
    <location>
        <begin position="6"/>
        <end position="26"/>
    </location>
</feature>
<keyword evidence="2" id="KW-1133">Transmembrane helix</keyword>
<evidence type="ECO:0000313" key="3">
    <source>
        <dbReference type="EMBL" id="QDZ07983.1"/>
    </source>
</evidence>
<keyword evidence="1" id="KW-0175">Coiled coil</keyword>
<sequence>MVVVNRFRWFGWFVLCVGVILGCYLMSSRVAAERNKLADVERAIATTQRDIRALETEFDTRANLAQLQRWNGDTLKLSAPTAAQYVRDDAQLAMLDSGQPQVQNAAVIPSAPAATIETTPASVTVTVAPAAAPKAKPAVATTVAVVKPAAKPRAQMAMLDRRIMGGSSLGDLMRRVGADGSRQ</sequence>
<evidence type="ECO:0000256" key="1">
    <source>
        <dbReference type="SAM" id="Coils"/>
    </source>
</evidence>
<keyword evidence="4" id="KW-1185">Reference proteome</keyword>
<dbReference type="OrthoDB" id="7391128at2"/>
<keyword evidence="2" id="KW-0472">Membrane</keyword>
<evidence type="ECO:0000256" key="2">
    <source>
        <dbReference type="SAM" id="Phobius"/>
    </source>
</evidence>
<dbReference type="Proteomes" id="UP000315673">
    <property type="component" value="Chromosome"/>
</dbReference>
<reference evidence="3 4" key="1">
    <citation type="submission" date="2019-07" db="EMBL/GenBank/DDBJ databases">
        <title>Full genome sequence of Sphingomonas sp. 4R-6-7(HKS19).</title>
        <authorList>
            <person name="Im W.-T."/>
        </authorList>
    </citation>
    <scope>NUCLEOTIDE SEQUENCE [LARGE SCALE GENOMIC DNA]</scope>
    <source>
        <strain evidence="3 4">HKS19</strain>
    </source>
</reference>